<comment type="caution">
    <text evidence="2">The sequence shown here is derived from an EMBL/GenBank/DDBJ whole genome shotgun (WGS) entry which is preliminary data.</text>
</comment>
<gene>
    <name evidence="2" type="ORF">ACFP2T_45095</name>
</gene>
<reference evidence="3" key="1">
    <citation type="journal article" date="2019" name="Int. J. Syst. Evol. Microbiol.">
        <title>The Global Catalogue of Microorganisms (GCM) 10K type strain sequencing project: providing services to taxonomists for standard genome sequencing and annotation.</title>
        <authorList>
            <consortium name="The Broad Institute Genomics Platform"/>
            <consortium name="The Broad Institute Genome Sequencing Center for Infectious Disease"/>
            <person name="Wu L."/>
            <person name="Ma J."/>
        </authorList>
    </citation>
    <scope>NUCLEOTIDE SEQUENCE [LARGE SCALE GENOMIC DNA]</scope>
    <source>
        <strain evidence="3">ZS-35-S2</strain>
    </source>
</reference>
<keyword evidence="1" id="KW-0175">Coiled coil</keyword>
<feature type="coiled-coil region" evidence="1">
    <location>
        <begin position="33"/>
        <end position="111"/>
    </location>
</feature>
<dbReference type="Proteomes" id="UP001596203">
    <property type="component" value="Unassembled WGS sequence"/>
</dbReference>
<name>A0ABW1KQV9_9ACTN</name>
<proteinExistence type="predicted"/>
<dbReference type="EMBL" id="JBHSPR010000085">
    <property type="protein sequence ID" value="MFC6023319.1"/>
    <property type="molecule type" value="Genomic_DNA"/>
</dbReference>
<organism evidence="2 3">
    <name type="scientific">Plantactinospora solaniradicis</name>
    <dbReference type="NCBI Taxonomy" id="1723736"/>
    <lineage>
        <taxon>Bacteria</taxon>
        <taxon>Bacillati</taxon>
        <taxon>Actinomycetota</taxon>
        <taxon>Actinomycetes</taxon>
        <taxon>Micromonosporales</taxon>
        <taxon>Micromonosporaceae</taxon>
        <taxon>Plantactinospora</taxon>
    </lineage>
</organism>
<evidence type="ECO:0000313" key="3">
    <source>
        <dbReference type="Proteomes" id="UP001596203"/>
    </source>
</evidence>
<evidence type="ECO:0000313" key="2">
    <source>
        <dbReference type="EMBL" id="MFC6023319.1"/>
    </source>
</evidence>
<keyword evidence="3" id="KW-1185">Reference proteome</keyword>
<protein>
    <submittedName>
        <fullName evidence="2">Uncharacterized protein</fullName>
    </submittedName>
</protein>
<dbReference type="RefSeq" id="WP_377433409.1">
    <property type="nucleotide sequence ID" value="NZ_JBHSPR010000085.1"/>
</dbReference>
<evidence type="ECO:0000256" key="1">
    <source>
        <dbReference type="SAM" id="Coils"/>
    </source>
</evidence>
<sequence>MADDIEQRLAAASEAVREREVTIARGEDLLGRIGAATRQLDELTASLTREQRDVERLESLSLTRVLVALRGDRNDALARERAEADAARYRLAEAEARLASMRREHAAVGSRLAELDGAPEALAAVLDEQERRLRESGDPRQAPLLELAGERGRLTAEARETDEALRAAGAAAQALHLVRSKLGSASSWSTYDTFFGGGVVGSMIKHSRLDDAARAAAHADQCLAALRTELADVSDVPLGGPRLAIGGTTRFVDVWFDNIFTDLSVRDRIRNAQQNVEQAIQRVGEVRDRLTRRAAQARVRLAAIDVERRNLLTRH</sequence>
<accession>A0ABW1KQV9</accession>